<dbReference type="InterPro" id="IPR000602">
    <property type="entry name" value="Glyco_hydro_38_N"/>
</dbReference>
<dbReference type="InterPro" id="IPR041147">
    <property type="entry name" value="GH38_C"/>
</dbReference>
<evidence type="ECO:0000313" key="3">
    <source>
        <dbReference type="EMBL" id="TDF99743.1"/>
    </source>
</evidence>
<evidence type="ECO:0000259" key="2">
    <source>
        <dbReference type="Pfam" id="PF17677"/>
    </source>
</evidence>
<dbReference type="CDD" id="cd10791">
    <property type="entry name" value="GH38N_AMII_like_1"/>
    <property type="match status" value="1"/>
</dbReference>
<comment type="caution">
    <text evidence="3">The sequence shown here is derived from an EMBL/GenBank/DDBJ whole genome shotgun (WGS) entry which is preliminary data.</text>
</comment>
<accession>A0A4R5KUX1</accession>
<dbReference type="PANTHER" id="PTHR46017:SF1">
    <property type="entry name" value="ALPHA-MANNOSIDASE 2C1"/>
    <property type="match status" value="1"/>
</dbReference>
<dbReference type="InterPro" id="IPR027291">
    <property type="entry name" value="Glyco_hydro_38_N_sf"/>
</dbReference>
<dbReference type="EMBL" id="SMRT01000002">
    <property type="protein sequence ID" value="TDF99743.1"/>
    <property type="molecule type" value="Genomic_DNA"/>
</dbReference>
<protein>
    <submittedName>
        <fullName evidence="3">DUF5054 domain-containing protein</fullName>
    </submittedName>
</protein>
<feature type="domain" description="Glycoside hydrolase family 38 N-terminal" evidence="1">
    <location>
        <begin position="7"/>
        <end position="189"/>
    </location>
</feature>
<dbReference type="GO" id="GO:0004559">
    <property type="term" value="F:alpha-mannosidase activity"/>
    <property type="evidence" value="ECO:0007669"/>
    <property type="project" value="InterPro"/>
</dbReference>
<dbReference type="GO" id="GO:0009313">
    <property type="term" value="P:oligosaccharide catabolic process"/>
    <property type="evidence" value="ECO:0007669"/>
    <property type="project" value="TreeGrafter"/>
</dbReference>
<dbReference type="GO" id="GO:0006013">
    <property type="term" value="P:mannose metabolic process"/>
    <property type="evidence" value="ECO:0007669"/>
    <property type="project" value="InterPro"/>
</dbReference>
<reference evidence="3 4" key="1">
    <citation type="submission" date="2019-03" db="EMBL/GenBank/DDBJ databases">
        <title>This is whole genome sequence of Paenibacillus sp MS74 strain.</title>
        <authorList>
            <person name="Trinh H.N."/>
        </authorList>
    </citation>
    <scope>NUCLEOTIDE SEQUENCE [LARGE SCALE GENOMIC DNA]</scope>
    <source>
        <strain evidence="3 4">MS74</strain>
    </source>
</reference>
<name>A0A4R5KUX1_9BACL</name>
<dbReference type="SUPFAM" id="SSF88713">
    <property type="entry name" value="Glycoside hydrolase/deacetylase"/>
    <property type="match status" value="1"/>
</dbReference>
<dbReference type="Pfam" id="PF16477">
    <property type="entry name" value="DUF5054"/>
    <property type="match status" value="2"/>
</dbReference>
<dbReference type="PANTHER" id="PTHR46017">
    <property type="entry name" value="ALPHA-MANNOSIDASE 2C1"/>
    <property type="match status" value="1"/>
</dbReference>
<dbReference type="InterPro" id="IPR011330">
    <property type="entry name" value="Glyco_hydro/deAcase_b/a-brl"/>
</dbReference>
<feature type="domain" description="Glycosyl hydrolases family 38 C-terminal" evidence="2">
    <location>
        <begin position="896"/>
        <end position="972"/>
    </location>
</feature>
<dbReference type="GO" id="GO:0030246">
    <property type="term" value="F:carbohydrate binding"/>
    <property type="evidence" value="ECO:0007669"/>
    <property type="project" value="InterPro"/>
</dbReference>
<dbReference type="Pfam" id="PF01074">
    <property type="entry name" value="Glyco_hydro_38N"/>
    <property type="match status" value="1"/>
</dbReference>
<evidence type="ECO:0000259" key="1">
    <source>
        <dbReference type="Pfam" id="PF01074"/>
    </source>
</evidence>
<dbReference type="InterPro" id="IPR032482">
    <property type="entry name" value="DUF5054"/>
</dbReference>
<dbReference type="OrthoDB" id="237949at2"/>
<evidence type="ECO:0000313" key="4">
    <source>
        <dbReference type="Proteomes" id="UP000295636"/>
    </source>
</evidence>
<proteinExistence type="predicted"/>
<dbReference type="AlphaFoldDB" id="A0A4R5KUX1"/>
<dbReference type="Gene3D" id="3.20.110.10">
    <property type="entry name" value="Glycoside hydrolase 38, N terminal domain"/>
    <property type="match status" value="1"/>
</dbReference>
<organism evidence="3 4">
    <name type="scientific">Paenibacillus piri</name>
    <dbReference type="NCBI Taxonomy" id="2547395"/>
    <lineage>
        <taxon>Bacteria</taxon>
        <taxon>Bacillati</taxon>
        <taxon>Bacillota</taxon>
        <taxon>Bacilli</taxon>
        <taxon>Bacillales</taxon>
        <taxon>Paenibacillaceae</taxon>
        <taxon>Paenibacillus</taxon>
    </lineage>
</organism>
<dbReference type="SUPFAM" id="SSF74650">
    <property type="entry name" value="Galactose mutarotase-like"/>
    <property type="match status" value="1"/>
</dbReference>
<dbReference type="InterPro" id="IPR011013">
    <property type="entry name" value="Gal_mutarotase_sf_dom"/>
</dbReference>
<gene>
    <name evidence="3" type="ORF">E1757_07935</name>
</gene>
<dbReference type="Proteomes" id="UP000295636">
    <property type="component" value="Unassembled WGS sequence"/>
</dbReference>
<keyword evidence="4" id="KW-1185">Reference proteome</keyword>
<dbReference type="RefSeq" id="WP_133226420.1">
    <property type="nucleotide sequence ID" value="NZ_SMRT01000002.1"/>
</dbReference>
<dbReference type="Pfam" id="PF17677">
    <property type="entry name" value="Glyco_hydro38C2"/>
    <property type="match status" value="1"/>
</dbReference>
<dbReference type="Gene3D" id="2.70.98.30">
    <property type="entry name" value="Golgi alpha-mannosidase II, domain 4"/>
    <property type="match status" value="1"/>
</dbReference>
<sequence length="978" mass="108289">MSERLQKIVVVFKTHFDIGFTGLVSEVVDRYSTDMLKQVIDICERTNGNERNERYVWTMSAWPLQQSLLGSSPQDRALVQPFLDNRQLIWHMLPYTTHTEFCGLEEWIRGMYVSRSLSERFGYRPKDAKMTDVPGHTWIVPSLLKKAGVRILHLGCNPASTPPDVPPVFFWEGPDGERLLTFYSKGAYGTGILPPEDWEHPVWLAMIQTSDNHGPHDAAVIDEMKAAIAESGLQAELHIGSLTDFADAFLAGDPQLPVVRGDLADSWIHGVGTAPREAARVRGLRGRIAAAESALALRLLAGEAGDACADAQAIKRKLDESYGQTLLFGEHTWGMDCKSFLFPRAYDKKSFRDDKNSERYRKMERSWQEQSDYLNNAERALQQALDMLGGRLHNAEQRENEETVKTYRIYNYLGWERTAAVVLSGEAVPEADEAWIDASTGERLAWCLTANGDVQVNVGRLPALGWTTIACVKLSVLQQHGGTPAATVMAGTEGGAAAAEAAVLAADKAADANAAEQASAPGAEAANAAAGTRRAAVTGTMTGDAVVLENDFVRVQVDRNTGWIKSLYDKALRKEWVDAESAYGFGQYEYNIYSNEDITRYIKKYAYRFYDWGVHDFGKTDYPEQQKRVSFVPHVMDIRLFEQPGAVRLECHAASDPSSTAAYGNAGEIVWSILLRQDSPYIDMEWRLTGKEETPLAESGHIVFPLKLERPSYRINKMGSVIDPCEDTVRSSSTLLHCIENFIDVSDGTAGMAVVPLDSPLLFIGRNGMWDFEHDYKPEKPELNFNLFNNWWGTNFPQWTGGDLTYRFRLIPHRGDWAEGGIWKTAQETMSPAAVVKDGGYAEWAAPAAAVSDHLAVVAASEPVNSPGAAPGCLSPAAATAASATDLLPHGLDGMAVTCFKPAEDGDGYILRVRDWLGQSRDVAVCIADRAGEIVKTDLLEYETASVALERMDSAGMNRFRFHTEPFEVHTWRIRQPH</sequence>